<dbReference type="Proteomes" id="UP001243009">
    <property type="component" value="Unassembled WGS sequence"/>
</dbReference>
<proteinExistence type="predicted"/>
<keyword evidence="3" id="KW-1185">Reference proteome</keyword>
<dbReference type="EMBL" id="JAUTWS010000010">
    <property type="protein sequence ID" value="MDO9709103.1"/>
    <property type="molecule type" value="Genomic_DNA"/>
</dbReference>
<feature type="transmembrane region" description="Helical" evidence="1">
    <location>
        <begin position="75"/>
        <end position="95"/>
    </location>
</feature>
<evidence type="ECO:0000313" key="3">
    <source>
        <dbReference type="Proteomes" id="UP001243009"/>
    </source>
</evidence>
<dbReference type="InterPro" id="IPR022109">
    <property type="entry name" value="DUF3649"/>
</dbReference>
<reference evidence="2 3" key="1">
    <citation type="submission" date="2023-08" db="EMBL/GenBank/DDBJ databases">
        <title>The draft genome sequence of Paracraurococcus sp. LOR1-02.</title>
        <authorList>
            <person name="Kingkaew E."/>
            <person name="Tanasupawat S."/>
        </authorList>
    </citation>
    <scope>NUCLEOTIDE SEQUENCE [LARGE SCALE GENOMIC DNA]</scope>
    <source>
        <strain evidence="2 3">LOR1-02</strain>
    </source>
</reference>
<evidence type="ECO:0000313" key="2">
    <source>
        <dbReference type="EMBL" id="MDO9709103.1"/>
    </source>
</evidence>
<keyword evidence="1" id="KW-0812">Transmembrane</keyword>
<evidence type="ECO:0000256" key="1">
    <source>
        <dbReference type="SAM" id="Phobius"/>
    </source>
</evidence>
<sequence length="98" mass="10420">MRRGWQRLCGWRWPGLVSRLVAAVLGGYAMGALVSLAAALLLPLVRSEAVVTGMMLSILAYAGVVLWVFAARSAWRAWAGLLLPGLLLAAACWLGRGA</sequence>
<accession>A0ABT9DYW6</accession>
<organism evidence="2 3">
    <name type="scientific">Paracraurococcus lichenis</name>
    <dbReference type="NCBI Taxonomy" id="3064888"/>
    <lineage>
        <taxon>Bacteria</taxon>
        <taxon>Pseudomonadati</taxon>
        <taxon>Pseudomonadota</taxon>
        <taxon>Alphaproteobacteria</taxon>
        <taxon>Acetobacterales</taxon>
        <taxon>Roseomonadaceae</taxon>
        <taxon>Paracraurococcus</taxon>
    </lineage>
</organism>
<keyword evidence="1" id="KW-1133">Transmembrane helix</keyword>
<keyword evidence="1" id="KW-0472">Membrane</keyword>
<feature type="transmembrane region" description="Helical" evidence="1">
    <location>
        <begin position="49"/>
        <end position="69"/>
    </location>
</feature>
<dbReference type="RefSeq" id="WP_305104133.1">
    <property type="nucleotide sequence ID" value="NZ_JAUTWS010000010.1"/>
</dbReference>
<dbReference type="Pfam" id="PF12365">
    <property type="entry name" value="DUF3649"/>
    <property type="match status" value="1"/>
</dbReference>
<feature type="transmembrane region" description="Helical" evidence="1">
    <location>
        <begin position="20"/>
        <end position="42"/>
    </location>
</feature>
<gene>
    <name evidence="2" type="ORF">Q7A36_12175</name>
</gene>
<protein>
    <submittedName>
        <fullName evidence="2">DUF3649 domain-containing protein</fullName>
    </submittedName>
</protein>
<name>A0ABT9DYW6_9PROT</name>
<comment type="caution">
    <text evidence="2">The sequence shown here is derived from an EMBL/GenBank/DDBJ whole genome shotgun (WGS) entry which is preliminary data.</text>
</comment>